<dbReference type="EMBL" id="CP091508">
    <property type="protein sequence ID" value="UOO82910.1"/>
    <property type="molecule type" value="Genomic_DNA"/>
</dbReference>
<sequence>MPIMIRFRRPDRYSSLAACALSLTLSHGRGNSVAVVFSVVRFCRCVFLPLRCLGRRLFSRQSYRFSRLAPSPCGGGLGRGRQTAGLLHRVFRHHHFQTA</sequence>
<name>A0ABY4DV42_9NEIS</name>
<dbReference type="RefSeq" id="WP_244787069.1">
    <property type="nucleotide sequence ID" value="NZ_CP091508.1"/>
</dbReference>
<organism evidence="1 2">
    <name type="scientific">Uruburuella testudinis</name>
    <dbReference type="NCBI Taxonomy" id="1282863"/>
    <lineage>
        <taxon>Bacteria</taxon>
        <taxon>Pseudomonadati</taxon>
        <taxon>Pseudomonadota</taxon>
        <taxon>Betaproteobacteria</taxon>
        <taxon>Neisseriales</taxon>
        <taxon>Neisseriaceae</taxon>
        <taxon>Uruburuella</taxon>
    </lineage>
</organism>
<keyword evidence="2" id="KW-1185">Reference proteome</keyword>
<evidence type="ECO:0008006" key="3">
    <source>
        <dbReference type="Google" id="ProtNLM"/>
    </source>
</evidence>
<proteinExistence type="predicted"/>
<protein>
    <recommendedName>
        <fullName evidence="3">Secreted protein</fullName>
    </recommendedName>
</protein>
<dbReference type="Proteomes" id="UP000829817">
    <property type="component" value="Chromosome"/>
</dbReference>
<evidence type="ECO:0000313" key="2">
    <source>
        <dbReference type="Proteomes" id="UP000829817"/>
    </source>
</evidence>
<evidence type="ECO:0000313" key="1">
    <source>
        <dbReference type="EMBL" id="UOO82910.1"/>
    </source>
</evidence>
<accession>A0ABY4DV42</accession>
<gene>
    <name evidence="1" type="ORF">LVJ83_05460</name>
</gene>
<reference evidence="1 2" key="1">
    <citation type="journal article" date="2022" name="Res Sq">
        <title>Evolution of multicellular longitudinally dividing oral cavity symbionts (Neisseriaceae).</title>
        <authorList>
            <person name="Nyongesa S."/>
            <person name="Weber P."/>
            <person name="Bernet E."/>
            <person name="Pullido F."/>
            <person name="Nieckarz M."/>
            <person name="Delaby M."/>
            <person name="Nieves C."/>
            <person name="Viehboeck T."/>
            <person name="Krause N."/>
            <person name="Rivera-Millot A."/>
            <person name="Nakamura A."/>
            <person name="Vischer N."/>
            <person name="VanNieuwenhze M."/>
            <person name="Brun Y."/>
            <person name="Cava F."/>
            <person name="Bulgheresi S."/>
            <person name="Veyrier F."/>
        </authorList>
    </citation>
    <scope>NUCLEOTIDE SEQUENCE [LARGE SCALE GENOMIC DNA]</scope>
    <source>
        <strain evidence="1 2">CCUG 63373m</strain>
    </source>
</reference>